<dbReference type="GO" id="GO:0070566">
    <property type="term" value="F:adenylyltransferase activity"/>
    <property type="evidence" value="ECO:0007669"/>
    <property type="project" value="TreeGrafter"/>
</dbReference>
<dbReference type="PROSITE" id="PS00455">
    <property type="entry name" value="AMP_BINDING"/>
    <property type="match status" value="1"/>
</dbReference>
<keyword evidence="5" id="KW-1133">Transmembrane helix</keyword>
<accession>A0A346GB44</accession>
<dbReference type="FunFam" id="3.40.50.12780:FF:000013">
    <property type="entry name" value="Long-chain-fatty-acid--AMP ligase FadD32"/>
    <property type="match status" value="1"/>
</dbReference>
<evidence type="ECO:0000259" key="7">
    <source>
        <dbReference type="Pfam" id="PF23024"/>
    </source>
</evidence>
<dbReference type="Gene3D" id="3.30.300.30">
    <property type="match status" value="1"/>
</dbReference>
<evidence type="ECO:0000256" key="3">
    <source>
        <dbReference type="ARBA" id="ARBA00022832"/>
    </source>
</evidence>
<dbReference type="PANTHER" id="PTHR22754">
    <property type="entry name" value="DISCO-INTERACTING PROTEIN 2 DIP2 -RELATED"/>
    <property type="match status" value="1"/>
</dbReference>
<evidence type="ECO:0000256" key="2">
    <source>
        <dbReference type="ARBA" id="ARBA00022598"/>
    </source>
</evidence>
<feature type="domain" description="AMP-binding enzyme C-terminal" evidence="7">
    <location>
        <begin position="466"/>
        <end position="580"/>
    </location>
</feature>
<dbReference type="InterPro" id="IPR000873">
    <property type="entry name" value="AMP-dep_synth/lig_dom"/>
</dbReference>
<dbReference type="CDD" id="cd05931">
    <property type="entry name" value="FAAL"/>
    <property type="match status" value="1"/>
</dbReference>
<dbReference type="InterPro" id="IPR040097">
    <property type="entry name" value="FAAL/FAAC"/>
</dbReference>
<feature type="transmembrane region" description="Helical" evidence="5">
    <location>
        <begin position="85"/>
        <end position="103"/>
    </location>
</feature>
<dbReference type="InterPro" id="IPR020845">
    <property type="entry name" value="AMP-binding_CS"/>
</dbReference>
<keyword evidence="4" id="KW-0443">Lipid metabolism</keyword>
<dbReference type="InterPro" id="IPR042099">
    <property type="entry name" value="ANL_N_sf"/>
</dbReference>
<organism evidence="8">
    <name type="scientific">Anabaena minutissima UTEX B 1613</name>
    <dbReference type="NCBI Taxonomy" id="2303153"/>
    <lineage>
        <taxon>Bacteria</taxon>
        <taxon>Bacillati</taxon>
        <taxon>Cyanobacteriota</taxon>
        <taxon>Cyanophyceae</taxon>
        <taxon>Nostocales</taxon>
        <taxon>Nostocaceae</taxon>
        <taxon>Anabaena</taxon>
    </lineage>
</organism>
<dbReference type="GO" id="GO:0016874">
    <property type="term" value="F:ligase activity"/>
    <property type="evidence" value="ECO:0007669"/>
    <property type="project" value="UniProtKB-KW"/>
</dbReference>
<dbReference type="GO" id="GO:0005886">
    <property type="term" value="C:plasma membrane"/>
    <property type="evidence" value="ECO:0007669"/>
    <property type="project" value="TreeGrafter"/>
</dbReference>
<evidence type="ECO:0000313" key="8">
    <source>
        <dbReference type="EMBL" id="AXN93598.1"/>
    </source>
</evidence>
<keyword evidence="5" id="KW-0472">Membrane</keyword>
<evidence type="ECO:0000256" key="4">
    <source>
        <dbReference type="ARBA" id="ARBA00023098"/>
    </source>
</evidence>
<comment type="similarity">
    <text evidence="1">Belongs to the ATP-dependent AMP-binding enzyme family.</text>
</comment>
<reference evidence="8" key="1">
    <citation type="submission" date="2018-05" db="EMBL/GenBank/DDBJ databases">
        <title>The structural diversity of cytotoxic puwainaphycin and minutissamide lipopeptides is generated by a common biosynthetic pathway employing two alternative starter modules.</title>
        <authorList>
            <person name="Mares J."/>
            <person name="Hajek J."/>
            <person name="Urajova P."/>
            <person name="Kust A."/>
            <person name="Jokela J."/>
            <person name="Saurav K."/>
            <person name="Galica T."/>
            <person name="Capkova K."/>
            <person name="Mattila A."/>
            <person name="Haapaniemi E."/>
            <person name="Permi P."/>
            <person name="Mysterud I."/>
            <person name="Skulberg O.M."/>
            <person name="Karlsen J."/>
            <person name="Fewer D.P."/>
            <person name="Sivonen K."/>
            <person name="Tonnesen H.H."/>
            <person name="Hrouzek P."/>
        </authorList>
    </citation>
    <scope>NUCLEOTIDE SEQUENCE</scope>
    <source>
        <strain evidence="8">UTEX B 1613</strain>
    </source>
</reference>
<protein>
    <submittedName>
        <fullName evidence="8">PuwC</fullName>
    </submittedName>
</protein>
<dbReference type="GO" id="GO:0071766">
    <property type="term" value="P:Actinobacterium-type cell wall biogenesis"/>
    <property type="evidence" value="ECO:0007669"/>
    <property type="project" value="UniProtKB-ARBA"/>
</dbReference>
<keyword evidence="3" id="KW-0276">Fatty acid metabolism</keyword>
<gene>
    <name evidence="8" type="primary">puwc</name>
</gene>
<evidence type="ECO:0000256" key="1">
    <source>
        <dbReference type="ARBA" id="ARBA00006432"/>
    </source>
</evidence>
<proteinExistence type="inferred from homology"/>
<dbReference type="AlphaFoldDB" id="A0A346GB44"/>
<keyword evidence="5" id="KW-0812">Transmembrane</keyword>
<dbReference type="SUPFAM" id="SSF56801">
    <property type="entry name" value="Acetyl-CoA synthetase-like"/>
    <property type="match status" value="1"/>
</dbReference>
<sequence length="589" mass="65183">MISTEIKQSSQLENQFATFVELLQYRAKIQPEKTAFTFLQDGEIETGSLTYQSLAQQAKAIASQLQITSNLGDRALLLYPPGLEFIAAFFGCLYAGVVAIPAYPPRRNQNLSRLLAIVSDAQATVILTTKSLLPQLQEWFSQNAELAAIKLLATDDLDSNLALNWQAPQLSKNSLAFLQYTSGSTGKPKGVMVSHGNLLHNSEYLKQAFGLSSESISVSWLPSFHDMGLIEGILQPLYTGFLGVLMPPVSFVQQPIRWLKAITRYRGTHGGSPNFGYDLCTRKITPAQIQQLDLSSWNNAYCGAEPVSKATLEKFTEIFQACGFRSNAFDPCYGLAEATLMVSGGLVEDEPVYCAVETEALENNQVVISQGEQQNVKQLVGCGRAWLDTKIAIAHPETLTQCKPDEIGEIWVSGDTVACGYWQRPEETKQTFHAYLADTEQGPFLRTGDLGFLRDGELFITGRIKDVMIIRGRNHYPQDIELTVEQSHPALRPSCGAAFTVTVKGEEKLIVVQEVERSCLRKLDGEAVIIAIRKAISQQHELQIYATFLIKTNTIPKTSSGKIQRRLCREKLLTGKLEVLASDNKNFIS</sequence>
<dbReference type="Pfam" id="PF00501">
    <property type="entry name" value="AMP-binding"/>
    <property type="match status" value="1"/>
</dbReference>
<evidence type="ECO:0000256" key="5">
    <source>
        <dbReference type="SAM" id="Phobius"/>
    </source>
</evidence>
<evidence type="ECO:0000259" key="6">
    <source>
        <dbReference type="Pfam" id="PF00501"/>
    </source>
</evidence>
<dbReference type="PANTHER" id="PTHR22754:SF32">
    <property type="entry name" value="DISCO-INTERACTING PROTEIN 2"/>
    <property type="match status" value="1"/>
</dbReference>
<keyword evidence="2" id="KW-0436">Ligase</keyword>
<feature type="domain" description="AMP-dependent synthetase/ligase" evidence="6">
    <location>
        <begin position="24"/>
        <end position="422"/>
    </location>
</feature>
<dbReference type="Pfam" id="PF23024">
    <property type="entry name" value="AMP-dom_DIP2-like"/>
    <property type="match status" value="1"/>
</dbReference>
<dbReference type="InterPro" id="IPR025110">
    <property type="entry name" value="AMP-bd_C"/>
</dbReference>
<dbReference type="EMBL" id="MH325199">
    <property type="protein sequence ID" value="AXN93598.1"/>
    <property type="molecule type" value="Genomic_DNA"/>
</dbReference>
<dbReference type="GO" id="GO:0006633">
    <property type="term" value="P:fatty acid biosynthetic process"/>
    <property type="evidence" value="ECO:0007669"/>
    <property type="project" value="TreeGrafter"/>
</dbReference>
<dbReference type="Gene3D" id="3.40.50.12780">
    <property type="entry name" value="N-terminal domain of ligase-like"/>
    <property type="match status" value="1"/>
</dbReference>
<dbReference type="InterPro" id="IPR045851">
    <property type="entry name" value="AMP-bd_C_sf"/>
</dbReference>
<name>A0A346GB44_9NOST</name>